<reference evidence="8" key="1">
    <citation type="journal article" date="2019" name="Int. J. Syst. Evol. Microbiol.">
        <title>The Global Catalogue of Microorganisms (GCM) 10K type strain sequencing project: providing services to taxonomists for standard genome sequencing and annotation.</title>
        <authorList>
            <consortium name="The Broad Institute Genomics Platform"/>
            <consortium name="The Broad Institute Genome Sequencing Center for Infectious Disease"/>
            <person name="Wu L."/>
            <person name="Ma J."/>
        </authorList>
    </citation>
    <scope>NUCLEOTIDE SEQUENCE [LARGE SCALE GENOMIC DNA]</scope>
    <source>
        <strain evidence="8">CCM 8908</strain>
    </source>
</reference>
<evidence type="ECO:0000313" key="8">
    <source>
        <dbReference type="Proteomes" id="UP001596283"/>
    </source>
</evidence>
<accession>A0ABW1THV0</accession>
<dbReference type="InterPro" id="IPR036259">
    <property type="entry name" value="MFS_trans_sf"/>
</dbReference>
<gene>
    <name evidence="7" type="ORF">ACFP1C_09830</name>
</gene>
<keyword evidence="4 6" id="KW-1133">Transmembrane helix</keyword>
<evidence type="ECO:0000256" key="1">
    <source>
        <dbReference type="ARBA" id="ARBA00004651"/>
    </source>
</evidence>
<organism evidence="7 8">
    <name type="scientific">Levilactobacillus fujinensis</name>
    <dbReference type="NCBI Taxonomy" id="2486024"/>
    <lineage>
        <taxon>Bacteria</taxon>
        <taxon>Bacillati</taxon>
        <taxon>Bacillota</taxon>
        <taxon>Bacilli</taxon>
        <taxon>Lactobacillales</taxon>
        <taxon>Lactobacillaceae</taxon>
        <taxon>Levilactobacillus</taxon>
    </lineage>
</organism>
<evidence type="ECO:0000256" key="6">
    <source>
        <dbReference type="SAM" id="Phobius"/>
    </source>
</evidence>
<evidence type="ECO:0000256" key="5">
    <source>
        <dbReference type="ARBA" id="ARBA00023136"/>
    </source>
</evidence>
<dbReference type="PANTHER" id="PTHR23513:SF6">
    <property type="entry name" value="MAJOR FACILITATOR SUPERFAMILY ASSOCIATED DOMAIN-CONTAINING PROTEIN"/>
    <property type="match status" value="1"/>
</dbReference>
<dbReference type="SUPFAM" id="SSF103473">
    <property type="entry name" value="MFS general substrate transporter"/>
    <property type="match status" value="1"/>
</dbReference>
<feature type="transmembrane region" description="Helical" evidence="6">
    <location>
        <begin position="36"/>
        <end position="59"/>
    </location>
</feature>
<feature type="transmembrane region" description="Helical" evidence="6">
    <location>
        <begin position="253"/>
        <end position="271"/>
    </location>
</feature>
<comment type="subcellular location">
    <subcellularLocation>
        <location evidence="1">Cell membrane</location>
        <topology evidence="1">Multi-pass membrane protein</topology>
    </subcellularLocation>
</comment>
<comment type="caution">
    <text evidence="7">The sequence shown here is derived from an EMBL/GenBank/DDBJ whole genome shotgun (WGS) entry which is preliminary data.</text>
</comment>
<keyword evidence="3 6" id="KW-0812">Transmembrane</keyword>
<dbReference type="PANTHER" id="PTHR23513">
    <property type="entry name" value="INTEGRAL MEMBRANE EFFLUX PROTEIN-RELATED"/>
    <property type="match status" value="1"/>
</dbReference>
<feature type="transmembrane region" description="Helical" evidence="6">
    <location>
        <begin position="304"/>
        <end position="324"/>
    </location>
</feature>
<sequence length="399" mass="43513">MVTNKNIILVSQFINDFGSGFSRVALIILITTWFHAAIYVGIYSFCLFVPGIILAAPIGHFVDQQARLKPFLLKTSLAAAVAVLLILGLVGLRVKNFPLLIVSAILYDTCSSFYGPIITKLTVRLFDATVYSRLNAAISTAMMSANLLSGVLVTALMTILPLATLFLADFLSYLIVFCLLLGIHENIVSTPAAPSQFTGSAWNGFGYVRQLFHQFPALVPVLMTALLFNILLAPNDVYFTQLATMVFHNAKTTGLMTSAFSVGFLLGSLLYRWLAKTVQLHTFIQLSLIEIPIAFFMFGESRWLLGSLFGVILLGSALPFFNISNKTILQKQVPEEDLATVSNSYYALINLSQPIGLLGIPLIIDAVGMRPFTLLASITYLAIAGVIIATKKISPALDR</sequence>
<feature type="transmembrane region" description="Helical" evidence="6">
    <location>
        <begin position="370"/>
        <end position="389"/>
    </location>
</feature>
<feature type="transmembrane region" description="Helical" evidence="6">
    <location>
        <begin position="97"/>
        <end position="115"/>
    </location>
</feature>
<feature type="transmembrane region" description="Helical" evidence="6">
    <location>
        <begin position="165"/>
        <end position="183"/>
    </location>
</feature>
<evidence type="ECO:0000313" key="7">
    <source>
        <dbReference type="EMBL" id="MFC6261239.1"/>
    </source>
</evidence>
<keyword evidence="8" id="KW-1185">Reference proteome</keyword>
<protein>
    <submittedName>
        <fullName evidence="7">MFS transporter</fullName>
    </submittedName>
</protein>
<feature type="transmembrane region" description="Helical" evidence="6">
    <location>
        <begin position="71"/>
        <end position="91"/>
    </location>
</feature>
<evidence type="ECO:0000256" key="2">
    <source>
        <dbReference type="ARBA" id="ARBA00022475"/>
    </source>
</evidence>
<dbReference type="Gene3D" id="1.20.1250.20">
    <property type="entry name" value="MFS general substrate transporter like domains"/>
    <property type="match status" value="1"/>
</dbReference>
<name>A0ABW1THV0_9LACO</name>
<evidence type="ECO:0000256" key="4">
    <source>
        <dbReference type="ARBA" id="ARBA00022989"/>
    </source>
</evidence>
<feature type="transmembrane region" description="Helical" evidence="6">
    <location>
        <begin position="345"/>
        <end position="364"/>
    </location>
</feature>
<proteinExistence type="predicted"/>
<dbReference type="EMBL" id="JBHSSI010000058">
    <property type="protein sequence ID" value="MFC6261239.1"/>
    <property type="molecule type" value="Genomic_DNA"/>
</dbReference>
<dbReference type="Proteomes" id="UP001596283">
    <property type="component" value="Unassembled WGS sequence"/>
</dbReference>
<keyword evidence="2" id="KW-1003">Cell membrane</keyword>
<evidence type="ECO:0000256" key="3">
    <source>
        <dbReference type="ARBA" id="ARBA00022692"/>
    </source>
</evidence>
<feature type="transmembrane region" description="Helical" evidence="6">
    <location>
        <begin position="136"/>
        <end position="159"/>
    </location>
</feature>
<feature type="transmembrane region" description="Helical" evidence="6">
    <location>
        <begin position="215"/>
        <end position="233"/>
    </location>
</feature>
<dbReference type="CDD" id="cd06173">
    <property type="entry name" value="MFS_MefA_like"/>
    <property type="match status" value="1"/>
</dbReference>
<keyword evidence="5 6" id="KW-0472">Membrane</keyword>
<dbReference type="RefSeq" id="WP_125687094.1">
    <property type="nucleotide sequence ID" value="NZ_JBHSSI010000058.1"/>
</dbReference>